<dbReference type="InterPro" id="IPR001128">
    <property type="entry name" value="Cyt_P450"/>
</dbReference>
<accession>A0A0D7BHX9</accession>
<dbReference type="Pfam" id="PF00067">
    <property type="entry name" value="p450"/>
    <property type="match status" value="1"/>
</dbReference>
<dbReference type="PRINTS" id="PR00463">
    <property type="entry name" value="EP450I"/>
</dbReference>
<keyword evidence="4 8" id="KW-0479">Metal-binding</keyword>
<comment type="cofactor">
    <cofactor evidence="1 8">
        <name>heme</name>
        <dbReference type="ChEBI" id="CHEBI:30413"/>
    </cofactor>
</comment>
<protein>
    <submittedName>
        <fullName evidence="10">Cytochrome P450</fullName>
    </submittedName>
</protein>
<proteinExistence type="inferred from homology"/>
<evidence type="ECO:0000313" key="10">
    <source>
        <dbReference type="EMBL" id="KIY70092.1"/>
    </source>
</evidence>
<keyword evidence="7" id="KW-0503">Monooxygenase</keyword>
<evidence type="ECO:0000256" key="8">
    <source>
        <dbReference type="PIRSR" id="PIRSR602401-1"/>
    </source>
</evidence>
<dbReference type="Proteomes" id="UP000054007">
    <property type="component" value="Unassembled WGS sequence"/>
</dbReference>
<keyword evidence="6 8" id="KW-0408">Iron</keyword>
<comment type="pathway">
    <text evidence="2">Secondary metabolite biosynthesis.</text>
</comment>
<feature type="transmembrane region" description="Helical" evidence="9">
    <location>
        <begin position="42"/>
        <end position="59"/>
    </location>
</feature>
<evidence type="ECO:0000256" key="3">
    <source>
        <dbReference type="ARBA" id="ARBA00010617"/>
    </source>
</evidence>
<keyword evidence="9" id="KW-1133">Transmembrane helix</keyword>
<evidence type="ECO:0000256" key="6">
    <source>
        <dbReference type="ARBA" id="ARBA00023004"/>
    </source>
</evidence>
<reference evidence="10 11" key="1">
    <citation type="journal article" date="2015" name="Fungal Genet. Biol.">
        <title>Evolution of novel wood decay mechanisms in Agaricales revealed by the genome sequences of Fistulina hepatica and Cylindrobasidium torrendii.</title>
        <authorList>
            <person name="Floudas D."/>
            <person name="Held B.W."/>
            <person name="Riley R."/>
            <person name="Nagy L.G."/>
            <person name="Koehler G."/>
            <person name="Ransdell A.S."/>
            <person name="Younus H."/>
            <person name="Chow J."/>
            <person name="Chiniquy J."/>
            <person name="Lipzen A."/>
            <person name="Tritt A."/>
            <person name="Sun H."/>
            <person name="Haridas S."/>
            <person name="LaButti K."/>
            <person name="Ohm R.A."/>
            <person name="Kues U."/>
            <person name="Blanchette R.A."/>
            <person name="Grigoriev I.V."/>
            <person name="Minto R.E."/>
            <person name="Hibbett D.S."/>
        </authorList>
    </citation>
    <scope>NUCLEOTIDE SEQUENCE [LARGE SCALE GENOMIC DNA]</scope>
    <source>
        <strain evidence="10 11">FP15055 ss-10</strain>
    </source>
</reference>
<evidence type="ECO:0000256" key="9">
    <source>
        <dbReference type="SAM" id="Phobius"/>
    </source>
</evidence>
<keyword evidence="11" id="KW-1185">Reference proteome</keyword>
<dbReference type="PRINTS" id="PR00385">
    <property type="entry name" value="P450"/>
</dbReference>
<keyword evidence="9" id="KW-0472">Membrane</keyword>
<dbReference type="STRING" id="1314674.A0A0D7BHX9"/>
<dbReference type="EMBL" id="KN880473">
    <property type="protein sequence ID" value="KIY70092.1"/>
    <property type="molecule type" value="Genomic_DNA"/>
</dbReference>
<dbReference type="InterPro" id="IPR050121">
    <property type="entry name" value="Cytochrome_P450_monoxygenase"/>
</dbReference>
<feature type="binding site" description="axial binding residue" evidence="8">
    <location>
        <position position="467"/>
    </location>
    <ligand>
        <name>heme</name>
        <dbReference type="ChEBI" id="CHEBI:30413"/>
    </ligand>
    <ligandPart>
        <name>Fe</name>
        <dbReference type="ChEBI" id="CHEBI:18248"/>
    </ligandPart>
</feature>
<dbReference type="GO" id="GO:0020037">
    <property type="term" value="F:heme binding"/>
    <property type="evidence" value="ECO:0007669"/>
    <property type="project" value="InterPro"/>
</dbReference>
<comment type="similarity">
    <text evidence="3">Belongs to the cytochrome P450 family.</text>
</comment>
<dbReference type="PANTHER" id="PTHR24305">
    <property type="entry name" value="CYTOCHROME P450"/>
    <property type="match status" value="1"/>
</dbReference>
<keyword evidence="5" id="KW-0560">Oxidoreductase</keyword>
<dbReference type="PANTHER" id="PTHR24305:SF187">
    <property type="entry name" value="P450, PUTATIVE (EUROFUNG)-RELATED"/>
    <property type="match status" value="1"/>
</dbReference>
<dbReference type="GO" id="GO:0004497">
    <property type="term" value="F:monooxygenase activity"/>
    <property type="evidence" value="ECO:0007669"/>
    <property type="project" value="UniProtKB-KW"/>
</dbReference>
<gene>
    <name evidence="10" type="ORF">CYLTODRAFT_442212</name>
</gene>
<keyword evidence="9" id="KW-0812">Transmembrane</keyword>
<organism evidence="10 11">
    <name type="scientific">Cylindrobasidium torrendii FP15055 ss-10</name>
    <dbReference type="NCBI Taxonomy" id="1314674"/>
    <lineage>
        <taxon>Eukaryota</taxon>
        <taxon>Fungi</taxon>
        <taxon>Dikarya</taxon>
        <taxon>Basidiomycota</taxon>
        <taxon>Agaricomycotina</taxon>
        <taxon>Agaricomycetes</taxon>
        <taxon>Agaricomycetidae</taxon>
        <taxon>Agaricales</taxon>
        <taxon>Marasmiineae</taxon>
        <taxon>Physalacriaceae</taxon>
        <taxon>Cylindrobasidium</taxon>
    </lineage>
</organism>
<dbReference type="InterPro" id="IPR036396">
    <property type="entry name" value="Cyt_P450_sf"/>
</dbReference>
<dbReference type="InterPro" id="IPR002401">
    <property type="entry name" value="Cyt_P450_E_grp-I"/>
</dbReference>
<keyword evidence="8" id="KW-0349">Heme</keyword>
<dbReference type="Gene3D" id="1.10.630.10">
    <property type="entry name" value="Cytochrome P450"/>
    <property type="match status" value="1"/>
</dbReference>
<evidence type="ECO:0000256" key="5">
    <source>
        <dbReference type="ARBA" id="ARBA00023002"/>
    </source>
</evidence>
<name>A0A0D7BHX9_9AGAR</name>
<evidence type="ECO:0000313" key="11">
    <source>
        <dbReference type="Proteomes" id="UP000054007"/>
    </source>
</evidence>
<dbReference type="GO" id="GO:0016705">
    <property type="term" value="F:oxidoreductase activity, acting on paired donors, with incorporation or reduction of molecular oxygen"/>
    <property type="evidence" value="ECO:0007669"/>
    <property type="project" value="InterPro"/>
</dbReference>
<dbReference type="GO" id="GO:0005506">
    <property type="term" value="F:iron ion binding"/>
    <property type="evidence" value="ECO:0007669"/>
    <property type="project" value="InterPro"/>
</dbReference>
<evidence type="ECO:0000256" key="7">
    <source>
        <dbReference type="ARBA" id="ARBA00023033"/>
    </source>
</evidence>
<dbReference type="SUPFAM" id="SSF48264">
    <property type="entry name" value="Cytochrome P450"/>
    <property type="match status" value="1"/>
</dbReference>
<sequence length="523" mass="58083">MLYLALPGIVFDDSAHHGWLVSLLFITPIFSSYISSTSLVRSYVVCYTTLILSIVTYRLSPLHPLAHHPGPKLARISKFWGAYHAYGGHYYKLLSELHQQYGPTVRIGPNELSVIDPAVFQSVFAGMGKGPLWDGRRFSMHGPGSLIGIRSQQGHAERRKSWGLALSTKSMKQYEAPLLARAVNFGDKLRQYAKKGEPVDMAKYLSFLAYDFTGDMAFNGGFDLVEKGDVHGVWSLMERSLAAMAIRQHLPWCLPLFLAFVANRANAFSDFTVQMSIERTRSGSLVVEKDVSHYLLDEDNLKPEVPTPEFVMDATLVIVAGADTTSSVLSTLVYSLLKSPEYARRLKQEVDSALPMRVAEWSNDWPTLLAGLPLLNAIINETLRLYPGVPSSIQRAPYEGSGGSMAGHLFVPEGTAVTIPAYTIHRQDAHFGPNTEKFHPERWIDPTLREQVNEAAFIPFAAGPANCVGKAMAMMELRCVVAMLVQEFDMEFATGCGKDWSDGLKDYLVWSKEKLLVNLSVNK</sequence>
<dbReference type="OrthoDB" id="6692864at2759"/>
<dbReference type="AlphaFoldDB" id="A0A0D7BHX9"/>
<evidence type="ECO:0000256" key="4">
    <source>
        <dbReference type="ARBA" id="ARBA00022723"/>
    </source>
</evidence>
<evidence type="ECO:0000256" key="1">
    <source>
        <dbReference type="ARBA" id="ARBA00001971"/>
    </source>
</evidence>
<evidence type="ECO:0000256" key="2">
    <source>
        <dbReference type="ARBA" id="ARBA00005179"/>
    </source>
</evidence>
<feature type="transmembrane region" description="Helical" evidence="9">
    <location>
        <begin position="16"/>
        <end position="35"/>
    </location>
</feature>